<evidence type="ECO:0000256" key="2">
    <source>
        <dbReference type="ARBA" id="ARBA00022692"/>
    </source>
</evidence>
<keyword evidence="3" id="KW-1133">Transmembrane helix</keyword>
<dbReference type="EMBL" id="FMXE01000034">
    <property type="protein sequence ID" value="SDA92994.1"/>
    <property type="molecule type" value="Genomic_DNA"/>
</dbReference>
<name>A0A1G5ZDU0_9BACT</name>
<reference evidence="8" key="1">
    <citation type="submission" date="2016-10" db="EMBL/GenBank/DDBJ databases">
        <authorList>
            <person name="Varghese N."/>
            <person name="Submissions S."/>
        </authorList>
    </citation>
    <scope>NUCLEOTIDE SEQUENCE [LARGE SCALE GENOMIC DNA]</scope>
    <source>
        <strain evidence="8">DSM 22703</strain>
    </source>
</reference>
<evidence type="ECO:0000256" key="3">
    <source>
        <dbReference type="ARBA" id="ARBA00022989"/>
    </source>
</evidence>
<gene>
    <name evidence="7" type="ORF">SAMN03080617_03660</name>
</gene>
<feature type="region of interest" description="Disordered" evidence="5">
    <location>
        <begin position="1634"/>
        <end position="1668"/>
    </location>
</feature>
<evidence type="ECO:0000313" key="7">
    <source>
        <dbReference type="EMBL" id="SDA92994.1"/>
    </source>
</evidence>
<keyword evidence="2" id="KW-0812">Transmembrane</keyword>
<evidence type="ECO:0000313" key="8">
    <source>
        <dbReference type="Proteomes" id="UP000198756"/>
    </source>
</evidence>
<evidence type="ECO:0000256" key="5">
    <source>
        <dbReference type="SAM" id="MobiDB-lite"/>
    </source>
</evidence>
<proteinExistence type="predicted"/>
<dbReference type="GO" id="GO:0005886">
    <property type="term" value="C:plasma membrane"/>
    <property type="evidence" value="ECO:0007669"/>
    <property type="project" value="InterPro"/>
</dbReference>
<dbReference type="STRING" id="279824.SAMN03080617_03660"/>
<dbReference type="Proteomes" id="UP000198756">
    <property type="component" value="Unassembled WGS sequence"/>
</dbReference>
<feature type="compositionally biased region" description="Basic and acidic residues" evidence="5">
    <location>
        <begin position="1641"/>
        <end position="1668"/>
    </location>
</feature>
<keyword evidence="8" id="KW-1185">Reference proteome</keyword>
<evidence type="ECO:0000259" key="6">
    <source>
        <dbReference type="Pfam" id="PF04357"/>
    </source>
</evidence>
<dbReference type="Pfam" id="PF04357">
    <property type="entry name" value="TamB"/>
    <property type="match status" value="1"/>
</dbReference>
<dbReference type="RefSeq" id="WP_245693301.1">
    <property type="nucleotide sequence ID" value="NZ_FMXE01000034.1"/>
</dbReference>
<accession>A0A1G5ZDU0</accession>
<protein>
    <submittedName>
        <fullName evidence="7">Autotransporter translocation and assembly factor TamB</fullName>
    </submittedName>
</protein>
<dbReference type="InterPro" id="IPR007452">
    <property type="entry name" value="TamB_C"/>
</dbReference>
<evidence type="ECO:0000256" key="1">
    <source>
        <dbReference type="ARBA" id="ARBA00004167"/>
    </source>
</evidence>
<evidence type="ECO:0000256" key="4">
    <source>
        <dbReference type="ARBA" id="ARBA00023136"/>
    </source>
</evidence>
<feature type="domain" description="Translocation and assembly module TamB C-terminal" evidence="6">
    <location>
        <begin position="1161"/>
        <end position="1619"/>
    </location>
</feature>
<keyword evidence="4" id="KW-0472">Membrane</keyword>
<organism evidence="7 8">
    <name type="scientific">Algoriphagus alkaliphilus</name>
    <dbReference type="NCBI Taxonomy" id="279824"/>
    <lineage>
        <taxon>Bacteria</taxon>
        <taxon>Pseudomonadati</taxon>
        <taxon>Bacteroidota</taxon>
        <taxon>Cytophagia</taxon>
        <taxon>Cytophagales</taxon>
        <taxon>Cyclobacteriaceae</taxon>
        <taxon>Algoriphagus</taxon>
    </lineage>
</organism>
<comment type="subcellular location">
    <subcellularLocation>
        <location evidence="1">Membrane</location>
        <topology evidence="1">Single-pass membrane protein</topology>
    </subcellularLocation>
</comment>
<dbReference type="GO" id="GO:0009306">
    <property type="term" value="P:protein secretion"/>
    <property type="evidence" value="ECO:0007669"/>
    <property type="project" value="InterPro"/>
</dbReference>
<sequence length="1668" mass="184523">MVIAILLVLFIRSPWGQGIVVDKATQFVSNKTKTAVSIDKLYITFSGNLFLEGLYLGDTAGDTLIYSRKLEAGVEILPLIRTGAINITKLEWEGLKANISRTEVSGKFNFDFLIEAFDTQNGEVAVEVDPANQQNSQVLSIKLSPVSLKDFDLKYLDERMGIDAFLKLESLKIEVPVLNLEKSEFRISNFTLQNSQLSYSQTKAFEPGEEDSIASVLPFLILDNFQLSNVSIAYSNTVDRQQAGLKIGDFNVQAPEINLRNQRIKVNSIALRDSDILFYDFKVAEALEEVVESIPFAWPVWDVQIGSLSLAKNSVEFKTSEDQEIRQGYFNPEVLAIKALRLEAGDIFLENKQAGLKLSEAGFVEAGGFELKNLRFDFSISEADSKIEKLWIETNRSQLKGIANFGFQSIQDLIENPEKTKFDISLAETRLDLRDSYFFAPELAYDTLIRELASAPIALRLEVKGDLNAVGIPLFDLSWSETYFSGTGQAGNLLDSDLLAFDFSRLEFQTNRETLLKFVDESQLGVKLPNLISIKANASGKLDDILARVNLETDLGNLLLDGSFQNSAILAFKADLDVDRLQLGAILGNPGLDTLSFSLSGNGSGRSLNDFSAELSSSFERLRINGNDFSGLALEGQLINGAGDVHMWLDDEFLKFDLLTKLILDSINSSVDLNLDLKGIDLFELGFARQSTRAKFQLLANFEGNPANFDLTTSLDDAIVVYGQRTYPVGGLNLDARIREDSTSVSIQSLLLNGFIRSNTSPDSLIAAVTTHFRQRLDKLDSIGESLGKITMEMDLAINQAPILNQVLLQGLDQLDSARIKVNFNQAEDKFIGSVDFPFVKYGDTEVDSLGIRIDSTNDNLDLALSFLALNSGPLAMDRTYFTGELKQSRFYFGFNSFAGKEKLVHIASEISYSGDTLSIHVFPENLLVNSREWSIPETNLIQIAAQHVNFEDFKFSRNQQVLSLRNDLEDINDKHLAIQFENFRLETFTSLLNPNDLIASGAVNGRLVLENPFGATGLLGDLKVDSLNVLQIPLGNLSVEATSETLGDYVLAMRLKDGGMDVDLAGKFQADEAGGSFDVKLNLNQIDMEVVAGLSGAELSDGTGYLSGLIEASGTTLKPNYSGQIKFNDAAFVVSQLKAKYLLADETIALDNSGLYFKKFTIQDESKNSFQIDGSIFTERIINPTFDLNLIAKNFSVVNSTKGDNDLFYGRGIIDADVRVTGDLFLPKVSANLTVKENTELTVIIPESQLDLVARDGVVVFVNRSDPYDILTRKTEETASAFMGYDIRAILQVDPKASFRLVIDERSGDNLLVSGSADLNLEINPNGRITLSGNYEIREGHYEMSLYNLVSRKFTIGQGSRITWNGDPMDATLAISAIYQIRTASSELMASQLTGSTGDSKNQYFQELPFLVYLNVNGELLRPEISFRLDMPEAQRGALGGNVYSRVLQVNEQADELNKQVFSLLVLNRFFPSTGSDGSGGGTEAIARSSVSQVLSGQLNALSSNLLGKSGFELDFDLDSFTDYQGSSPQERTQLNVSAKKQLFDDRLVVQVGSQVDVEGSSQNQQQGNALLGNISIEYLLTKNGRYRLRGFQRNEFQSIIDGQLTVTGFGVIFNREFNTFLELWRQSEENKNRVNPIDELEKKNGIKKEEKSGEKDGQTKTERNEN</sequence>